<evidence type="ECO:0000313" key="3">
    <source>
        <dbReference type="Proteomes" id="UP001289374"/>
    </source>
</evidence>
<dbReference type="PANTHER" id="PTHR34560">
    <property type="entry name" value="POLYKETIDE CYCLASE/DEHYDRASE/LIPID TRANSPORT SUPERFAMILY PROTEIN"/>
    <property type="match status" value="1"/>
</dbReference>
<dbReference type="SUPFAM" id="SSF55961">
    <property type="entry name" value="Bet v1-like"/>
    <property type="match status" value="1"/>
</dbReference>
<keyword evidence="3" id="KW-1185">Reference proteome</keyword>
<dbReference type="InterPro" id="IPR023393">
    <property type="entry name" value="START-like_dom_sf"/>
</dbReference>
<accession>A0AAE1WET3</accession>
<feature type="compositionally biased region" description="Polar residues" evidence="1">
    <location>
        <begin position="561"/>
        <end position="581"/>
    </location>
</feature>
<reference evidence="2" key="2">
    <citation type="journal article" date="2024" name="Plant">
        <title>Genomic evolution and insights into agronomic trait innovations of Sesamum species.</title>
        <authorList>
            <person name="Miao H."/>
            <person name="Wang L."/>
            <person name="Qu L."/>
            <person name="Liu H."/>
            <person name="Sun Y."/>
            <person name="Le M."/>
            <person name="Wang Q."/>
            <person name="Wei S."/>
            <person name="Zheng Y."/>
            <person name="Lin W."/>
            <person name="Duan Y."/>
            <person name="Cao H."/>
            <person name="Xiong S."/>
            <person name="Wang X."/>
            <person name="Wei L."/>
            <person name="Li C."/>
            <person name="Ma Q."/>
            <person name="Ju M."/>
            <person name="Zhao R."/>
            <person name="Li G."/>
            <person name="Mu C."/>
            <person name="Tian Q."/>
            <person name="Mei H."/>
            <person name="Zhang T."/>
            <person name="Gao T."/>
            <person name="Zhang H."/>
        </authorList>
    </citation>
    <scope>NUCLEOTIDE SEQUENCE</scope>
    <source>
        <strain evidence="2">K16</strain>
    </source>
</reference>
<name>A0AAE1WET3_9LAMI</name>
<dbReference type="Proteomes" id="UP001289374">
    <property type="component" value="Unassembled WGS sequence"/>
</dbReference>
<proteinExistence type="predicted"/>
<sequence length="641" mass="71777">MWSELPPPPLLIPVLRSATLLLPTSTFFNSETPKHQLGFLENSCLRRPISMNEAILDVGLSNDLIPFLLGYVNMEGNGKISDYRRKLDKTLSSPDLTNHEILRTLVKNQILQSSECRLEDARTMLSKEEARRSLIFSAKQDTEELRVMYREGPEGSPFHTLLAEGYVDGPVDVCMCISWESSLYQKWWPQILIPTFKVVSSRCLQRVRTGEQISLVRMKVTWPLSSREALIHYFAFEYFQDDLVVVLLNSISDTETIDTSTHGFTRDGIPDAEEVVRIDVVGGFALQKVTANRSYFRTIASMDIKLDFVPPAIINFISRQLIGSGFKLYKKEVASVSKGDEKFCEALKEPLYARIREALYSGNTSLNLENLERGTSIMVEESREALGDDDAKENSRCDDPIVGSEAEEVMNEEESVISTKGEEALTTTNAIGENYVGPKTRKKVHVRPEVEQALKTLDKVISMFRENKCGPETGRPGINKINLTNLEKEAVEESTSSGADQMSGKKGNSAESSKINLQDLDTLERRTASSDSHASRHKGSNSYTRDQSKIAPASPGEDRSNPSNSNHRALHASVNQPTDSTVFEKVPENYTLMSADANTNAGTRVPKTKNKKSRLHNCKQVELSFSTFCTQTKKMHFCFEV</sequence>
<evidence type="ECO:0000313" key="2">
    <source>
        <dbReference type="EMBL" id="KAK4392017.1"/>
    </source>
</evidence>
<evidence type="ECO:0000256" key="1">
    <source>
        <dbReference type="SAM" id="MobiDB-lite"/>
    </source>
</evidence>
<dbReference type="AlphaFoldDB" id="A0AAE1WET3"/>
<dbReference type="PANTHER" id="PTHR34560:SF1">
    <property type="entry name" value="START DOMAIN-CONTAINING PROTEIN"/>
    <property type="match status" value="1"/>
</dbReference>
<feature type="region of interest" description="Disordered" evidence="1">
    <location>
        <begin position="489"/>
        <end position="581"/>
    </location>
</feature>
<protein>
    <submittedName>
        <fullName evidence="2">Uncharacterized protein</fullName>
    </submittedName>
</protein>
<dbReference type="Gene3D" id="3.30.530.20">
    <property type="match status" value="1"/>
</dbReference>
<reference evidence="2" key="1">
    <citation type="submission" date="2020-06" db="EMBL/GenBank/DDBJ databases">
        <authorList>
            <person name="Li T."/>
            <person name="Hu X."/>
            <person name="Zhang T."/>
            <person name="Song X."/>
            <person name="Zhang H."/>
            <person name="Dai N."/>
            <person name="Sheng W."/>
            <person name="Hou X."/>
            <person name="Wei L."/>
        </authorList>
    </citation>
    <scope>NUCLEOTIDE SEQUENCE</scope>
    <source>
        <strain evidence="2">K16</strain>
        <tissue evidence="2">Leaf</tissue>
    </source>
</reference>
<gene>
    <name evidence="2" type="ORF">Sango_1979500</name>
</gene>
<comment type="caution">
    <text evidence="2">The sequence shown here is derived from an EMBL/GenBank/DDBJ whole genome shotgun (WGS) entry which is preliminary data.</text>
</comment>
<dbReference type="EMBL" id="JACGWL010000011">
    <property type="protein sequence ID" value="KAK4392017.1"/>
    <property type="molecule type" value="Genomic_DNA"/>
</dbReference>
<organism evidence="2 3">
    <name type="scientific">Sesamum angolense</name>
    <dbReference type="NCBI Taxonomy" id="2727404"/>
    <lineage>
        <taxon>Eukaryota</taxon>
        <taxon>Viridiplantae</taxon>
        <taxon>Streptophyta</taxon>
        <taxon>Embryophyta</taxon>
        <taxon>Tracheophyta</taxon>
        <taxon>Spermatophyta</taxon>
        <taxon>Magnoliopsida</taxon>
        <taxon>eudicotyledons</taxon>
        <taxon>Gunneridae</taxon>
        <taxon>Pentapetalae</taxon>
        <taxon>asterids</taxon>
        <taxon>lamiids</taxon>
        <taxon>Lamiales</taxon>
        <taxon>Pedaliaceae</taxon>
        <taxon>Sesamum</taxon>
    </lineage>
</organism>